<dbReference type="EMBL" id="LR862149">
    <property type="protein sequence ID" value="CAD1831376.1"/>
    <property type="molecule type" value="Genomic_DNA"/>
</dbReference>
<reference evidence="2" key="1">
    <citation type="submission" date="2020-07" db="EMBL/GenBank/DDBJ databases">
        <authorList>
            <person name="Lin J."/>
        </authorList>
    </citation>
    <scope>NUCLEOTIDE SEQUENCE</scope>
</reference>
<proteinExistence type="predicted"/>
<feature type="compositionally biased region" description="Basic and acidic residues" evidence="1">
    <location>
        <begin position="64"/>
        <end position="80"/>
    </location>
</feature>
<evidence type="ECO:0000313" key="2">
    <source>
        <dbReference type="EMBL" id="CAD1831376.1"/>
    </source>
</evidence>
<accession>A0A6V7PLE7</accession>
<gene>
    <name evidence="2" type="ORF">CB5_LOCUS14587</name>
</gene>
<feature type="region of interest" description="Disordered" evidence="1">
    <location>
        <begin position="54"/>
        <end position="88"/>
    </location>
</feature>
<organism evidence="2">
    <name type="scientific">Ananas comosus var. bracteatus</name>
    <name type="common">red pineapple</name>
    <dbReference type="NCBI Taxonomy" id="296719"/>
    <lineage>
        <taxon>Eukaryota</taxon>
        <taxon>Viridiplantae</taxon>
        <taxon>Streptophyta</taxon>
        <taxon>Embryophyta</taxon>
        <taxon>Tracheophyta</taxon>
        <taxon>Spermatophyta</taxon>
        <taxon>Magnoliopsida</taxon>
        <taxon>Liliopsida</taxon>
        <taxon>Poales</taxon>
        <taxon>Bromeliaceae</taxon>
        <taxon>Bromelioideae</taxon>
        <taxon>Ananas</taxon>
    </lineage>
</organism>
<evidence type="ECO:0000256" key="1">
    <source>
        <dbReference type="SAM" id="MobiDB-lite"/>
    </source>
</evidence>
<protein>
    <submittedName>
        <fullName evidence="2">Uncharacterized protein</fullName>
    </submittedName>
</protein>
<name>A0A6V7PLE7_ANACO</name>
<feature type="region of interest" description="Disordered" evidence="1">
    <location>
        <begin position="113"/>
        <end position="138"/>
    </location>
</feature>
<sequence length="138" mass="15388">MAAVEKCPKVVENKEEMEVPPTIEKVVEDKEEEEGAVDPVSDAAIAKEVETKLEINNDEEEALESEKPNEGEIEEMDSKKAQKAVSVVPVDEPQEVEDAKKEGVILDEALEETKKEKEEKVEVEEASKETTCEKSDDE</sequence>
<dbReference type="AlphaFoldDB" id="A0A6V7PLE7"/>